<gene>
    <name evidence="2" type="ORF">HNQ60_002118</name>
</gene>
<name>A0A841HLS8_9GAMM</name>
<feature type="chain" id="PRO_5032867347" evidence="1">
    <location>
        <begin position="30"/>
        <end position="449"/>
    </location>
</feature>
<dbReference type="PROSITE" id="PS51318">
    <property type="entry name" value="TAT"/>
    <property type="match status" value="1"/>
</dbReference>
<evidence type="ECO:0000313" key="3">
    <source>
        <dbReference type="Proteomes" id="UP000588068"/>
    </source>
</evidence>
<dbReference type="Pfam" id="PF07394">
    <property type="entry name" value="DUF1501"/>
    <property type="match status" value="1"/>
</dbReference>
<keyword evidence="1" id="KW-0732">Signal</keyword>
<dbReference type="RefSeq" id="WP_184331394.1">
    <property type="nucleotide sequence ID" value="NZ_JACHHZ010000002.1"/>
</dbReference>
<protein>
    <submittedName>
        <fullName evidence="2">Uncharacterized protein (DUF1501 family)</fullName>
    </submittedName>
</protein>
<evidence type="ECO:0000256" key="1">
    <source>
        <dbReference type="SAM" id="SignalP"/>
    </source>
</evidence>
<reference evidence="2 3" key="1">
    <citation type="submission" date="2020-08" db="EMBL/GenBank/DDBJ databases">
        <title>Genomic Encyclopedia of Type Strains, Phase IV (KMG-IV): sequencing the most valuable type-strain genomes for metagenomic binning, comparative biology and taxonomic classification.</title>
        <authorList>
            <person name="Goeker M."/>
        </authorList>
    </citation>
    <scope>NUCLEOTIDE SEQUENCE [LARGE SCALE GENOMIC DNA]</scope>
    <source>
        <strain evidence="2 3">DSM 26723</strain>
    </source>
</reference>
<evidence type="ECO:0000313" key="2">
    <source>
        <dbReference type="EMBL" id="MBB6093240.1"/>
    </source>
</evidence>
<dbReference type="PANTHER" id="PTHR43737">
    <property type="entry name" value="BLL7424 PROTEIN"/>
    <property type="match status" value="1"/>
</dbReference>
<organism evidence="2 3">
    <name type="scientific">Povalibacter uvarum</name>
    <dbReference type="NCBI Taxonomy" id="732238"/>
    <lineage>
        <taxon>Bacteria</taxon>
        <taxon>Pseudomonadati</taxon>
        <taxon>Pseudomonadota</taxon>
        <taxon>Gammaproteobacteria</taxon>
        <taxon>Steroidobacterales</taxon>
        <taxon>Steroidobacteraceae</taxon>
        <taxon>Povalibacter</taxon>
    </lineage>
</organism>
<dbReference type="Proteomes" id="UP000588068">
    <property type="component" value="Unassembled WGS sequence"/>
</dbReference>
<proteinExistence type="predicted"/>
<dbReference type="PANTHER" id="PTHR43737:SF1">
    <property type="entry name" value="DUF1501 DOMAIN-CONTAINING PROTEIN"/>
    <property type="match status" value="1"/>
</dbReference>
<feature type="signal peptide" evidence="1">
    <location>
        <begin position="1"/>
        <end position="29"/>
    </location>
</feature>
<dbReference type="InterPro" id="IPR006311">
    <property type="entry name" value="TAT_signal"/>
</dbReference>
<dbReference type="AlphaFoldDB" id="A0A841HLS8"/>
<sequence length="449" mass="46769">MKRRDFLHGIGMAGGACLLSQLGALRAFAAGGDGYKALVCIFLNGGNDSNNTIVPLDATNYSRYAQARGVLALPKENLAGMALPDGSIPYGLHPSLDGLVPVWEAGQLAVLFNVGMLQRPLTVAEYKAGTDSSVQIPGLFSHADQVRQWQSSSAGASGTTGWGGRLMDAIGSSSGGMPGLISVAGASRFGMGVKSEAIVVPTSGLLALSGDDGSAASRARLAAWAQLHAIDKDSQLVTAAQDVSGFTLEKRGVINEALSTPAPVTKAAFAGLGTSIAKQLAVASKLIEHRYSHGTRRQVFYASLGGFDTHASQLGKQSSLLRELGAALSAFNTAINGMGAGAEVTTFTHSEFSRTLRANTSGGTDHAWGGHHFIMGGAVQGRAFHGTFPDLRLKGPDDADWLGRWVPTTSVDQYAATLARWFGVAAPQLSAVLPNLTNFTQPTLAMMRD</sequence>
<keyword evidence="3" id="KW-1185">Reference proteome</keyword>
<comment type="caution">
    <text evidence="2">The sequence shown here is derived from an EMBL/GenBank/DDBJ whole genome shotgun (WGS) entry which is preliminary data.</text>
</comment>
<dbReference type="EMBL" id="JACHHZ010000002">
    <property type="protein sequence ID" value="MBB6093240.1"/>
    <property type="molecule type" value="Genomic_DNA"/>
</dbReference>
<dbReference type="PROSITE" id="PS51257">
    <property type="entry name" value="PROKAR_LIPOPROTEIN"/>
    <property type="match status" value="1"/>
</dbReference>
<dbReference type="InterPro" id="IPR010869">
    <property type="entry name" value="DUF1501"/>
</dbReference>
<accession>A0A841HLS8</accession>